<keyword evidence="5 10" id="KW-0812">Transmembrane</keyword>
<dbReference type="GO" id="GO:0015190">
    <property type="term" value="F:L-leucine transmembrane transporter activity"/>
    <property type="evidence" value="ECO:0007669"/>
    <property type="project" value="TreeGrafter"/>
</dbReference>
<feature type="transmembrane region" description="Helical" evidence="10">
    <location>
        <begin position="232"/>
        <end position="252"/>
    </location>
</feature>
<gene>
    <name evidence="11" type="ORF">VC03_01980</name>
</gene>
<feature type="transmembrane region" description="Helical" evidence="10">
    <location>
        <begin position="264"/>
        <end position="284"/>
    </location>
</feature>
<evidence type="ECO:0000256" key="10">
    <source>
        <dbReference type="SAM" id="Phobius"/>
    </source>
</evidence>
<keyword evidence="7 10" id="KW-1133">Transmembrane helix</keyword>
<dbReference type="GO" id="GO:0015192">
    <property type="term" value="F:L-phenylalanine transmembrane transporter activity"/>
    <property type="evidence" value="ECO:0007669"/>
    <property type="project" value="TreeGrafter"/>
</dbReference>
<dbReference type="KEGG" id="sns:VC03_01980"/>
<dbReference type="PATRIC" id="fig|1069640.6.peg.377"/>
<feature type="transmembrane region" description="Helical" evidence="10">
    <location>
        <begin position="197"/>
        <end position="220"/>
    </location>
</feature>
<evidence type="ECO:0000313" key="11">
    <source>
        <dbReference type="EMBL" id="AKC95330.1"/>
    </source>
</evidence>
<evidence type="ECO:0000256" key="3">
    <source>
        <dbReference type="ARBA" id="ARBA00022475"/>
    </source>
</evidence>
<dbReference type="AlphaFoldDB" id="A0A0E3ZBZ3"/>
<keyword evidence="4" id="KW-0997">Cell inner membrane</keyword>
<evidence type="ECO:0000256" key="6">
    <source>
        <dbReference type="ARBA" id="ARBA00022970"/>
    </source>
</evidence>
<dbReference type="GO" id="GO:0042941">
    <property type="term" value="P:D-alanine transmembrane transport"/>
    <property type="evidence" value="ECO:0007669"/>
    <property type="project" value="TreeGrafter"/>
</dbReference>
<dbReference type="HOGENOM" id="CLU_039929_3_0_0"/>
<evidence type="ECO:0000256" key="9">
    <source>
        <dbReference type="ARBA" id="ARBA00037998"/>
    </source>
</evidence>
<dbReference type="InterPro" id="IPR001851">
    <property type="entry name" value="ABC_transp_permease"/>
</dbReference>
<feature type="transmembrane region" description="Helical" evidence="10">
    <location>
        <begin position="59"/>
        <end position="83"/>
    </location>
</feature>
<organism evidence="11 12">
    <name type="scientific">Sneathia vaginalis</name>
    <dbReference type="NCBI Taxonomy" id="187101"/>
    <lineage>
        <taxon>Bacteria</taxon>
        <taxon>Fusobacteriati</taxon>
        <taxon>Fusobacteriota</taxon>
        <taxon>Fusobacteriia</taxon>
        <taxon>Fusobacteriales</taxon>
        <taxon>Leptotrichiaceae</taxon>
        <taxon>Sneathia</taxon>
    </lineage>
</organism>
<dbReference type="InterPro" id="IPR052157">
    <property type="entry name" value="BCAA_transport_permease"/>
</dbReference>
<dbReference type="Proteomes" id="UP000033103">
    <property type="component" value="Chromosome"/>
</dbReference>
<dbReference type="GO" id="GO:1903806">
    <property type="term" value="P:L-isoleucine import across plasma membrane"/>
    <property type="evidence" value="ECO:0007669"/>
    <property type="project" value="TreeGrafter"/>
</dbReference>
<keyword evidence="12" id="KW-1185">Reference proteome</keyword>
<dbReference type="CDD" id="cd06582">
    <property type="entry name" value="TM_PBP1_LivH_like"/>
    <property type="match status" value="1"/>
</dbReference>
<dbReference type="GO" id="GO:0015808">
    <property type="term" value="P:L-alanine transport"/>
    <property type="evidence" value="ECO:0007669"/>
    <property type="project" value="TreeGrafter"/>
</dbReference>
<feature type="transmembrane region" description="Helical" evidence="10">
    <location>
        <begin position="138"/>
        <end position="165"/>
    </location>
</feature>
<comment type="similarity">
    <text evidence="9">Belongs to the binding-protein-dependent transport system permease family. LivHM subfamily.</text>
</comment>
<sequence length="298" mass="32196">MIKNLIDQTIIGLQTGSIYALIALGYTMVYGIVKLINFAHGDLLMVGAYVTYYGVEKGLPFSIAILISIIFCAILGILIDFFAYKPLRNAPRMSVLITAIGVSFLLESVALIIFGAAPKVIKHEYIPKYFSTTDSINIFNFSVSYLSVVVILVSVLCMVLLHLFITYTKMGKATRAVAQDSDAANLMGINSNLTISLTFAIGSALGALGGVMYALMYPRIEPYMGIMPGLKAFIAAVFGGIGSIPGAMFGGYMLGMIETYTKAYISTSWANPIVFLLLIIILLVKPSGIFGKNVKEKV</sequence>
<feature type="transmembrane region" description="Helical" evidence="10">
    <location>
        <begin position="95"/>
        <end position="118"/>
    </location>
</feature>
<dbReference type="GO" id="GO:0005304">
    <property type="term" value="F:L-valine transmembrane transporter activity"/>
    <property type="evidence" value="ECO:0007669"/>
    <property type="project" value="TreeGrafter"/>
</dbReference>
<keyword evidence="2" id="KW-0813">Transport</keyword>
<keyword evidence="6" id="KW-0029">Amino-acid transport</keyword>
<dbReference type="PANTHER" id="PTHR11795">
    <property type="entry name" value="BRANCHED-CHAIN AMINO ACID TRANSPORT SYSTEM PERMEASE PROTEIN LIVH"/>
    <property type="match status" value="1"/>
</dbReference>
<evidence type="ECO:0000256" key="8">
    <source>
        <dbReference type="ARBA" id="ARBA00023136"/>
    </source>
</evidence>
<evidence type="ECO:0000313" key="12">
    <source>
        <dbReference type="Proteomes" id="UP000033103"/>
    </source>
</evidence>
<feature type="transmembrane region" description="Helical" evidence="10">
    <location>
        <begin position="18"/>
        <end position="39"/>
    </location>
</feature>
<dbReference type="RefSeq" id="WP_046328436.1">
    <property type="nucleotide sequence ID" value="NZ_CP011280.1"/>
</dbReference>
<dbReference type="EMBL" id="CP011280">
    <property type="protein sequence ID" value="AKC95330.1"/>
    <property type="molecule type" value="Genomic_DNA"/>
</dbReference>
<keyword evidence="3" id="KW-1003">Cell membrane</keyword>
<evidence type="ECO:0000256" key="7">
    <source>
        <dbReference type="ARBA" id="ARBA00022989"/>
    </source>
</evidence>
<protein>
    <submittedName>
        <fullName evidence="11">ABC transporter permease</fullName>
    </submittedName>
</protein>
<reference evidence="11 12" key="1">
    <citation type="journal article" date="2012" name="BMC Genomics">
        <title>Genomic sequence analysis and characterization of Sneathia amnii sp. nov.</title>
        <authorList>
            <consortium name="Vaginal Microbiome Consortium (additional members)"/>
            <person name="Harwich M.D.Jr."/>
            <person name="Serrano M.G."/>
            <person name="Fettweis J.M."/>
            <person name="Alves J.M."/>
            <person name="Reimers M.A."/>
            <person name="Buck G.A."/>
            <person name="Jefferson K.K."/>
        </authorList>
    </citation>
    <scope>NUCLEOTIDE SEQUENCE [LARGE SCALE GENOMIC DNA]</scope>
    <source>
        <strain evidence="11 12">SN35</strain>
    </source>
</reference>
<keyword evidence="8 10" id="KW-0472">Membrane</keyword>
<dbReference type="STRING" id="187101.VC03_01980"/>
<comment type="subcellular location">
    <subcellularLocation>
        <location evidence="1">Cell membrane</location>
        <topology evidence="1">Multi-pass membrane protein</topology>
    </subcellularLocation>
</comment>
<dbReference type="GO" id="GO:0005886">
    <property type="term" value="C:plasma membrane"/>
    <property type="evidence" value="ECO:0007669"/>
    <property type="project" value="UniProtKB-SubCell"/>
</dbReference>
<proteinExistence type="inferred from homology"/>
<dbReference type="Pfam" id="PF02653">
    <property type="entry name" value="BPD_transp_2"/>
    <property type="match status" value="1"/>
</dbReference>
<name>A0A0E3ZBZ3_9FUSO</name>
<evidence type="ECO:0000256" key="4">
    <source>
        <dbReference type="ARBA" id="ARBA00022519"/>
    </source>
</evidence>
<accession>A0A0E3ZBZ3</accession>
<dbReference type="GO" id="GO:0015188">
    <property type="term" value="F:L-isoleucine transmembrane transporter activity"/>
    <property type="evidence" value="ECO:0007669"/>
    <property type="project" value="TreeGrafter"/>
</dbReference>
<evidence type="ECO:0000256" key="2">
    <source>
        <dbReference type="ARBA" id="ARBA00022448"/>
    </source>
</evidence>
<dbReference type="OrthoDB" id="9807115at2"/>
<evidence type="ECO:0000256" key="5">
    <source>
        <dbReference type="ARBA" id="ARBA00022692"/>
    </source>
</evidence>
<evidence type="ECO:0000256" key="1">
    <source>
        <dbReference type="ARBA" id="ARBA00004651"/>
    </source>
</evidence>
<dbReference type="PANTHER" id="PTHR11795:SF371">
    <property type="entry name" value="HIGH-AFFINITY BRANCHED-CHAIN AMINO ACID TRANSPORT SYSTEM PERMEASE PROTEIN LIVH"/>
    <property type="match status" value="1"/>
</dbReference>